<evidence type="ECO:0000313" key="2">
    <source>
        <dbReference type="Proteomes" id="UP000250079"/>
    </source>
</evidence>
<proteinExistence type="predicted"/>
<dbReference type="Proteomes" id="UP000250079">
    <property type="component" value="Chromosome"/>
</dbReference>
<dbReference type="KEGG" id="gai:IMCC3135_17215"/>
<name>A0A2Z2NSN4_9GAMM</name>
<dbReference type="RefSeq" id="WP_088918693.1">
    <property type="nucleotide sequence ID" value="NZ_CP018632.1"/>
</dbReference>
<organism evidence="1 2">
    <name type="scientific">Granulosicoccus antarcticus IMCC3135</name>
    <dbReference type="NCBI Taxonomy" id="1192854"/>
    <lineage>
        <taxon>Bacteria</taxon>
        <taxon>Pseudomonadati</taxon>
        <taxon>Pseudomonadota</taxon>
        <taxon>Gammaproteobacteria</taxon>
        <taxon>Chromatiales</taxon>
        <taxon>Granulosicoccaceae</taxon>
        <taxon>Granulosicoccus</taxon>
    </lineage>
</organism>
<gene>
    <name evidence="1" type="ORF">IMCC3135_17215</name>
</gene>
<dbReference type="AlphaFoldDB" id="A0A2Z2NSN4"/>
<evidence type="ECO:0000313" key="1">
    <source>
        <dbReference type="EMBL" id="ASJ73525.1"/>
    </source>
</evidence>
<dbReference type="EMBL" id="CP018632">
    <property type="protein sequence ID" value="ASJ73525.1"/>
    <property type="molecule type" value="Genomic_DNA"/>
</dbReference>
<reference evidence="1 2" key="1">
    <citation type="submission" date="2016-12" db="EMBL/GenBank/DDBJ databases">
        <authorList>
            <person name="Song W.-J."/>
            <person name="Kurnit D.M."/>
        </authorList>
    </citation>
    <scope>NUCLEOTIDE SEQUENCE [LARGE SCALE GENOMIC DNA]</scope>
    <source>
        <strain evidence="1 2">IMCC3135</strain>
    </source>
</reference>
<sequence>MPYTRIQSEDAVFINEGTVGIGAVREVHTDHIIVYIERFGDQRISADEISAVHDGKVVLAFDKLPDDVREAVLHAHDAEDNADGNWPPDD</sequence>
<protein>
    <submittedName>
        <fullName evidence="1">Uncharacterized protein</fullName>
    </submittedName>
</protein>
<accession>A0A2Z2NSN4</accession>
<keyword evidence="2" id="KW-1185">Reference proteome</keyword>
<dbReference type="OrthoDB" id="7659036at2"/>